<sequence>MVRQLAKRNQVTRSQSDALHAFADLRNAISHGEYRSGNPIADPRPDIVEEIRRLRDILLAAPTLVSVLRQNPIVRFSPDTPVHDVLSAIREKGYSQFPIYDDGGSYHRLLTARSVARWIAHDLADNGQLDAATVADVLRFAEPHDRAVLVPRTTTVPEALEILGTRDSGGQLPDAMIVTEHGKREQLPLLIVVAADIPALLDAVEF</sequence>
<accession>A0ABS0VUW1</accession>
<dbReference type="Gene3D" id="3.10.580.10">
    <property type="entry name" value="CBS-domain"/>
    <property type="match status" value="1"/>
</dbReference>
<evidence type="ECO:0000313" key="4">
    <source>
        <dbReference type="Proteomes" id="UP000625574"/>
    </source>
</evidence>
<dbReference type="InterPro" id="IPR000644">
    <property type="entry name" value="CBS_dom"/>
</dbReference>
<dbReference type="InterPro" id="IPR046342">
    <property type="entry name" value="CBS_dom_sf"/>
</dbReference>
<gene>
    <name evidence="3" type="ORF">JDV76_06250</name>
</gene>
<evidence type="ECO:0000256" key="1">
    <source>
        <dbReference type="PROSITE-ProRule" id="PRU00703"/>
    </source>
</evidence>
<protein>
    <submittedName>
        <fullName evidence="3">CBS domain-containing protein</fullName>
    </submittedName>
</protein>
<dbReference type="Proteomes" id="UP000625574">
    <property type="component" value="Unassembled WGS sequence"/>
</dbReference>
<evidence type="ECO:0000259" key="2">
    <source>
        <dbReference type="PROSITE" id="PS51371"/>
    </source>
</evidence>
<proteinExistence type="predicted"/>
<dbReference type="PROSITE" id="PS51371">
    <property type="entry name" value="CBS"/>
    <property type="match status" value="1"/>
</dbReference>
<keyword evidence="4" id="KW-1185">Reference proteome</keyword>
<keyword evidence="1" id="KW-0129">CBS domain</keyword>
<dbReference type="SUPFAM" id="SSF54631">
    <property type="entry name" value="CBS-domain pair"/>
    <property type="match status" value="1"/>
</dbReference>
<feature type="domain" description="CBS" evidence="2">
    <location>
        <begin position="68"/>
        <end position="126"/>
    </location>
</feature>
<comment type="caution">
    <text evidence="3">The sequence shown here is derived from an EMBL/GenBank/DDBJ whole genome shotgun (WGS) entry which is preliminary data.</text>
</comment>
<evidence type="ECO:0000313" key="3">
    <source>
        <dbReference type="EMBL" id="MBI9000569.1"/>
    </source>
</evidence>
<name>A0ABS0VUW1_9CORY</name>
<dbReference type="EMBL" id="JAEIOT010000007">
    <property type="protein sequence ID" value="MBI9000569.1"/>
    <property type="molecule type" value="Genomic_DNA"/>
</dbReference>
<organism evidence="3 4">
    <name type="scientific">Corynebacterium marambiense</name>
    <dbReference type="NCBI Taxonomy" id="2765364"/>
    <lineage>
        <taxon>Bacteria</taxon>
        <taxon>Bacillati</taxon>
        <taxon>Actinomycetota</taxon>
        <taxon>Actinomycetes</taxon>
        <taxon>Mycobacteriales</taxon>
        <taxon>Corynebacteriaceae</taxon>
        <taxon>Corynebacterium</taxon>
    </lineage>
</organism>
<reference evidence="3 4" key="1">
    <citation type="submission" date="2020-12" db="EMBL/GenBank/DDBJ databases">
        <title>Genome public.</title>
        <authorList>
            <person name="Sun Q."/>
        </authorList>
    </citation>
    <scope>NUCLEOTIDE SEQUENCE [LARGE SCALE GENOMIC DNA]</scope>
    <source>
        <strain evidence="3 4">CCM 8864</strain>
    </source>
</reference>
<dbReference type="Pfam" id="PF00571">
    <property type="entry name" value="CBS"/>
    <property type="match status" value="1"/>
</dbReference>